<proteinExistence type="predicted"/>
<accession>A0A553N8V9</accession>
<dbReference type="EMBL" id="VCGU01000459">
    <property type="protein sequence ID" value="TRY61799.1"/>
    <property type="molecule type" value="Genomic_DNA"/>
</dbReference>
<comment type="caution">
    <text evidence="2">The sequence shown here is derived from an EMBL/GenBank/DDBJ whole genome shotgun (WGS) entry which is preliminary data.</text>
</comment>
<feature type="compositionally biased region" description="Low complexity" evidence="1">
    <location>
        <begin position="191"/>
        <end position="206"/>
    </location>
</feature>
<feature type="compositionally biased region" description="Polar residues" evidence="1">
    <location>
        <begin position="103"/>
        <end position="115"/>
    </location>
</feature>
<organism evidence="2 3">
    <name type="scientific">Tigriopus californicus</name>
    <name type="common">Marine copepod</name>
    <dbReference type="NCBI Taxonomy" id="6832"/>
    <lineage>
        <taxon>Eukaryota</taxon>
        <taxon>Metazoa</taxon>
        <taxon>Ecdysozoa</taxon>
        <taxon>Arthropoda</taxon>
        <taxon>Crustacea</taxon>
        <taxon>Multicrustacea</taxon>
        <taxon>Hexanauplia</taxon>
        <taxon>Copepoda</taxon>
        <taxon>Harpacticoida</taxon>
        <taxon>Harpacticidae</taxon>
        <taxon>Tigriopus</taxon>
    </lineage>
</organism>
<sequence length="219" mass="24090">MDKVFGRFQRYFSGSGNGHGSNSMVTSSSSSNDDREGSDIEDDFDDFSTERSRFGFGLLERSYAPISTKDSRNQHGLDHKTGFFSQSPSNIDQQKKYYPSPSKLDSGNTSSSYHTQSPSEGGGLGGSFQGFSDNDGRKGSEDWASDWQDNSWQDDGEASKSRKPAKSSSVKKANPDPLIDFGSEPPRAKKASQTSTKKSNDNWGDNWGDDDAWESLNEK</sequence>
<reference evidence="2 3" key="1">
    <citation type="journal article" date="2018" name="Nat. Ecol. Evol.">
        <title>Genomic signatures of mitonuclear coevolution across populations of Tigriopus californicus.</title>
        <authorList>
            <person name="Barreto F.S."/>
            <person name="Watson E.T."/>
            <person name="Lima T.G."/>
            <person name="Willett C.S."/>
            <person name="Edmands S."/>
            <person name="Li W."/>
            <person name="Burton R.S."/>
        </authorList>
    </citation>
    <scope>NUCLEOTIDE SEQUENCE [LARGE SCALE GENOMIC DNA]</scope>
    <source>
        <strain evidence="2 3">San Diego</strain>
    </source>
</reference>
<evidence type="ECO:0000256" key="1">
    <source>
        <dbReference type="SAM" id="MobiDB-lite"/>
    </source>
</evidence>
<keyword evidence="3" id="KW-1185">Reference proteome</keyword>
<dbReference type="AlphaFoldDB" id="A0A553N8V9"/>
<feature type="region of interest" description="Disordered" evidence="1">
    <location>
        <begin position="65"/>
        <end position="219"/>
    </location>
</feature>
<feature type="compositionally biased region" description="Basic and acidic residues" evidence="1">
    <location>
        <begin position="69"/>
        <end position="81"/>
    </location>
</feature>
<dbReference type="Proteomes" id="UP000318571">
    <property type="component" value="Chromosome 8"/>
</dbReference>
<protein>
    <submittedName>
        <fullName evidence="2">Uncharacterized protein</fullName>
    </submittedName>
</protein>
<feature type="compositionally biased region" description="Low complexity" evidence="1">
    <location>
        <begin position="20"/>
        <end position="31"/>
    </location>
</feature>
<evidence type="ECO:0000313" key="2">
    <source>
        <dbReference type="EMBL" id="TRY61799.1"/>
    </source>
</evidence>
<gene>
    <name evidence="2" type="ORF">TCAL_14950</name>
</gene>
<feature type="region of interest" description="Disordered" evidence="1">
    <location>
        <begin position="12"/>
        <end position="46"/>
    </location>
</feature>
<evidence type="ECO:0000313" key="3">
    <source>
        <dbReference type="Proteomes" id="UP000318571"/>
    </source>
</evidence>
<name>A0A553N8V9_TIGCA</name>
<feature type="compositionally biased region" description="Polar residues" evidence="1">
    <location>
        <begin position="83"/>
        <end position="92"/>
    </location>
</feature>